<dbReference type="InterPro" id="IPR036873">
    <property type="entry name" value="Rhodanese-like_dom_sf"/>
</dbReference>
<keyword evidence="3" id="KW-1185">Reference proteome</keyword>
<dbReference type="AlphaFoldDB" id="A0A3E0DUK0"/>
<name>A0A3E0DUK0_9BACT</name>
<proteinExistence type="predicted"/>
<dbReference type="InterPro" id="IPR050229">
    <property type="entry name" value="GlpE_sulfurtransferase"/>
</dbReference>
<reference evidence="2 3" key="1">
    <citation type="submission" date="2018-08" db="EMBL/GenBank/DDBJ databases">
        <title>Genomic Encyclopedia of Archaeal and Bacterial Type Strains, Phase II (KMG-II): from individual species to whole genera.</title>
        <authorList>
            <person name="Goeker M."/>
        </authorList>
    </citation>
    <scope>NUCLEOTIDE SEQUENCE [LARGE SCALE GENOMIC DNA]</scope>
    <source>
        <strain evidence="2 3">DSM 15986</strain>
    </source>
</reference>
<dbReference type="OrthoDB" id="9808735at2"/>
<dbReference type="SUPFAM" id="SSF52821">
    <property type="entry name" value="Rhodanese/Cell cycle control phosphatase"/>
    <property type="match status" value="1"/>
</dbReference>
<gene>
    <name evidence="2" type="ORF">C8N25_11145</name>
</gene>
<dbReference type="PROSITE" id="PS50206">
    <property type="entry name" value="RHODANESE_3"/>
    <property type="match status" value="1"/>
</dbReference>
<dbReference type="Pfam" id="PF00581">
    <property type="entry name" value="Rhodanese"/>
    <property type="match status" value="1"/>
</dbReference>
<dbReference type="PANTHER" id="PTHR43031">
    <property type="entry name" value="FAD-DEPENDENT OXIDOREDUCTASE"/>
    <property type="match status" value="1"/>
</dbReference>
<dbReference type="GO" id="GO:0016740">
    <property type="term" value="F:transferase activity"/>
    <property type="evidence" value="ECO:0007669"/>
    <property type="project" value="UniProtKB-KW"/>
</dbReference>
<evidence type="ECO:0000313" key="2">
    <source>
        <dbReference type="EMBL" id="REG87066.1"/>
    </source>
</evidence>
<sequence length="103" mass="10849">MGFLSAIFGSKDNSQLKEVIEDGAFLVDVRSSGEFASGSVKGAINIPLDRIGSQLAKFKGKKNIVVFCQSGNRSGQAKSILEKNGVQNVINGGSWSNVNQCVG</sequence>
<evidence type="ECO:0000313" key="3">
    <source>
        <dbReference type="Proteomes" id="UP000256405"/>
    </source>
</evidence>
<dbReference type="Gene3D" id="3.40.250.10">
    <property type="entry name" value="Rhodanese-like domain"/>
    <property type="match status" value="1"/>
</dbReference>
<dbReference type="EMBL" id="QUNF01000011">
    <property type="protein sequence ID" value="REG87066.1"/>
    <property type="molecule type" value="Genomic_DNA"/>
</dbReference>
<dbReference type="SMART" id="SM00450">
    <property type="entry name" value="RHOD"/>
    <property type="match status" value="1"/>
</dbReference>
<dbReference type="Proteomes" id="UP000256405">
    <property type="component" value="Unassembled WGS sequence"/>
</dbReference>
<accession>A0A3E0DUK0</accession>
<dbReference type="PANTHER" id="PTHR43031:SF1">
    <property type="entry name" value="PYRIDINE NUCLEOTIDE-DISULPHIDE OXIDOREDUCTASE"/>
    <property type="match status" value="1"/>
</dbReference>
<dbReference type="RefSeq" id="WP_086540170.1">
    <property type="nucleotide sequence ID" value="NZ_MSSW01000008.1"/>
</dbReference>
<comment type="caution">
    <text evidence="2">The sequence shown here is derived from an EMBL/GenBank/DDBJ whole genome shotgun (WGS) entry which is preliminary data.</text>
</comment>
<organism evidence="2 3">
    <name type="scientific">Algoriphagus antarcticus</name>
    <dbReference type="NCBI Taxonomy" id="238540"/>
    <lineage>
        <taxon>Bacteria</taxon>
        <taxon>Pseudomonadati</taxon>
        <taxon>Bacteroidota</taxon>
        <taxon>Cytophagia</taxon>
        <taxon>Cytophagales</taxon>
        <taxon>Cyclobacteriaceae</taxon>
        <taxon>Algoriphagus</taxon>
    </lineage>
</organism>
<dbReference type="InterPro" id="IPR001763">
    <property type="entry name" value="Rhodanese-like_dom"/>
</dbReference>
<protein>
    <submittedName>
        <fullName evidence="2">Rhodanese-related sulfurtransferase</fullName>
    </submittedName>
</protein>
<evidence type="ECO:0000259" key="1">
    <source>
        <dbReference type="PROSITE" id="PS50206"/>
    </source>
</evidence>
<dbReference type="CDD" id="cd00158">
    <property type="entry name" value="RHOD"/>
    <property type="match status" value="1"/>
</dbReference>
<feature type="domain" description="Rhodanese" evidence="1">
    <location>
        <begin position="20"/>
        <end position="103"/>
    </location>
</feature>
<keyword evidence="2" id="KW-0808">Transferase</keyword>